<dbReference type="EMBL" id="QWLM01000007">
    <property type="protein sequence ID" value="RHW45839.1"/>
    <property type="molecule type" value="Genomic_DNA"/>
</dbReference>
<dbReference type="PANTHER" id="PTHR30480:SF16">
    <property type="entry name" value="GLYCOSIDE HYDROLASE FAMILY 3 DOMAIN PROTEIN"/>
    <property type="match status" value="1"/>
</dbReference>
<feature type="region of interest" description="Disordered" evidence="4">
    <location>
        <begin position="28"/>
        <end position="66"/>
    </location>
</feature>
<comment type="similarity">
    <text evidence="1">Belongs to the glycosyl hydrolase 3 family.</text>
</comment>
<feature type="compositionally biased region" description="Low complexity" evidence="4">
    <location>
        <begin position="40"/>
        <end position="57"/>
    </location>
</feature>
<accession>A0A417Z5N6</accession>
<keyword evidence="5" id="KW-0732">Signal</keyword>
<organism evidence="7 8">
    <name type="scientific">Dermacoccus abyssi</name>
    <dbReference type="NCBI Taxonomy" id="322596"/>
    <lineage>
        <taxon>Bacteria</taxon>
        <taxon>Bacillati</taxon>
        <taxon>Actinomycetota</taxon>
        <taxon>Actinomycetes</taxon>
        <taxon>Micrococcales</taxon>
        <taxon>Dermacoccaceae</taxon>
        <taxon>Dermacoccus</taxon>
    </lineage>
</organism>
<evidence type="ECO:0000259" key="6">
    <source>
        <dbReference type="Pfam" id="PF00933"/>
    </source>
</evidence>
<dbReference type="GO" id="GO:0005975">
    <property type="term" value="P:carbohydrate metabolic process"/>
    <property type="evidence" value="ECO:0007669"/>
    <property type="project" value="InterPro"/>
</dbReference>
<evidence type="ECO:0000313" key="7">
    <source>
        <dbReference type="EMBL" id="RHW45839.1"/>
    </source>
</evidence>
<reference evidence="7 8" key="1">
    <citation type="submission" date="2018-08" db="EMBL/GenBank/DDBJ databases">
        <title>Whole genome sequence analysis of Dermacoccus abyssi bacteria isolated from Deep Mariana trench Micromonospora spp reveals genes involved in the environmental adaptation and production of secondary metabolites.</title>
        <authorList>
            <person name="Abdel-Mageed W.M."/>
            <person name="Lehri B."/>
            <person name="Nouioui I."/>
            <person name="Goodfellow I."/>
            <person name="Jaspars M."/>
            <person name="Karlyshev A."/>
        </authorList>
    </citation>
    <scope>NUCLEOTIDE SEQUENCE [LARGE SCALE GENOMIC DNA]</scope>
    <source>
        <strain evidence="7 8">MT1.1</strain>
    </source>
</reference>
<feature type="chain" id="PRO_5019152520" evidence="5">
    <location>
        <begin position="20"/>
        <end position="582"/>
    </location>
</feature>
<evidence type="ECO:0000313" key="8">
    <source>
        <dbReference type="Proteomes" id="UP000285376"/>
    </source>
</evidence>
<feature type="signal peptide" evidence="5">
    <location>
        <begin position="1"/>
        <end position="19"/>
    </location>
</feature>
<name>A0A417Z5N6_9MICO</name>
<keyword evidence="3" id="KW-0326">Glycosidase</keyword>
<dbReference type="RefSeq" id="WP_118913310.1">
    <property type="nucleotide sequence ID" value="NZ_CBCRVH010000005.1"/>
</dbReference>
<dbReference type="GO" id="GO:0004553">
    <property type="term" value="F:hydrolase activity, hydrolyzing O-glycosyl compounds"/>
    <property type="evidence" value="ECO:0007669"/>
    <property type="project" value="InterPro"/>
</dbReference>
<protein>
    <submittedName>
        <fullName evidence="7">Beta-N-acetylhexosaminidase</fullName>
    </submittedName>
</protein>
<dbReference type="SUPFAM" id="SSF51445">
    <property type="entry name" value="(Trans)glycosidases"/>
    <property type="match status" value="1"/>
</dbReference>
<dbReference type="Pfam" id="PF00933">
    <property type="entry name" value="Glyco_hydro_3"/>
    <property type="match status" value="1"/>
</dbReference>
<feature type="domain" description="Glycoside hydrolase family 3 N-terminal" evidence="6">
    <location>
        <begin position="100"/>
        <end position="405"/>
    </location>
</feature>
<gene>
    <name evidence="7" type="ORF">D1832_07500</name>
</gene>
<dbReference type="AlphaFoldDB" id="A0A417Z5N6"/>
<evidence type="ECO:0000256" key="5">
    <source>
        <dbReference type="SAM" id="SignalP"/>
    </source>
</evidence>
<evidence type="ECO:0000256" key="3">
    <source>
        <dbReference type="ARBA" id="ARBA00023295"/>
    </source>
</evidence>
<dbReference type="InterPro" id="IPR036962">
    <property type="entry name" value="Glyco_hydro_3_N_sf"/>
</dbReference>
<keyword evidence="2" id="KW-0378">Hydrolase</keyword>
<dbReference type="GO" id="GO:0009254">
    <property type="term" value="P:peptidoglycan turnover"/>
    <property type="evidence" value="ECO:0007669"/>
    <property type="project" value="TreeGrafter"/>
</dbReference>
<dbReference type="InterPro" id="IPR001764">
    <property type="entry name" value="Glyco_hydro_3_N"/>
</dbReference>
<sequence>MTTTMSATTTLRVRLTALAATGALALAGCSGGSPDGDKPSTGASSSSKSGSGSSSQGQNRTSADAGLPTEAELAQAKKDVEKLTTKQLAGQVIVGYYPGSQSEAAAAAIRKDGLGGVIIMGDNVPQDVTAGLPAITSAAQQAMKDTGRSWPAVIGIDQEGGPVARIKAPVTQLPGGMAYGAADDAELAAKISKGQGQELRALGVTMVFAPDADVTVGPQDPTIAVRSPGSDPQRVSRAVNGQVKGFQEAGLVPVIKHFPGHGSVTTDTHVDYAVQSQPVSALTKRDWVPFANAVKAGAPAVMTAHIVLKDVDPNVPSTLSHKVLTGELRDKLGFKGLVVTDGMNMGAIVKKFDKGGAAAVSALKAGADVVLMPANATASVAAIEKAVASGELTRERLVESAARIVATTRHQQVKAPATNVVGAHGEDAEHFARESITQLGGSCDRPLVGKSVRLDGGSTSDRAELTKALSARGITVGSSGTRVSLIAGGSYNAGKASADGGSEADSAGGSGAGSSTKAGVQVALDTPYVLASRPAGAVGLATYGDTPSTFAALADILAGKAKAGGTLPVAVGDNEVGDSACS</sequence>
<dbReference type="InterPro" id="IPR050226">
    <property type="entry name" value="NagZ_Beta-hexosaminidase"/>
</dbReference>
<evidence type="ECO:0000256" key="1">
    <source>
        <dbReference type="ARBA" id="ARBA00005336"/>
    </source>
</evidence>
<comment type="caution">
    <text evidence="7">The sequence shown here is derived from an EMBL/GenBank/DDBJ whole genome shotgun (WGS) entry which is preliminary data.</text>
</comment>
<dbReference type="PANTHER" id="PTHR30480">
    <property type="entry name" value="BETA-HEXOSAMINIDASE-RELATED"/>
    <property type="match status" value="1"/>
</dbReference>
<feature type="region of interest" description="Disordered" evidence="4">
    <location>
        <begin position="496"/>
        <end position="516"/>
    </location>
</feature>
<dbReference type="Gene3D" id="3.20.20.300">
    <property type="entry name" value="Glycoside hydrolase, family 3, N-terminal domain"/>
    <property type="match status" value="1"/>
</dbReference>
<evidence type="ECO:0000256" key="2">
    <source>
        <dbReference type="ARBA" id="ARBA00022801"/>
    </source>
</evidence>
<dbReference type="InterPro" id="IPR017853">
    <property type="entry name" value="GH"/>
</dbReference>
<proteinExistence type="inferred from homology"/>
<evidence type="ECO:0000256" key="4">
    <source>
        <dbReference type="SAM" id="MobiDB-lite"/>
    </source>
</evidence>
<dbReference type="Proteomes" id="UP000285376">
    <property type="component" value="Unassembled WGS sequence"/>
</dbReference>